<evidence type="ECO:0000259" key="1">
    <source>
        <dbReference type="Pfam" id="PF12680"/>
    </source>
</evidence>
<dbReference type="RefSeq" id="WP_015441256.1">
    <property type="nucleotide sequence ID" value="NC_020520.1"/>
</dbReference>
<dbReference type="InterPro" id="IPR032710">
    <property type="entry name" value="NTF2-like_dom_sf"/>
</dbReference>
<dbReference type="EMBL" id="AP012057">
    <property type="protein sequence ID" value="BAN02009.1"/>
    <property type="molecule type" value="Genomic_DNA"/>
</dbReference>
<reference evidence="2 3" key="1">
    <citation type="journal article" date="2013" name="Int. J. Syst. Evol. Microbiol.">
        <title>Ilumatobacter nonamiense sp. nov. and Ilumatobacter coccineum sp. nov., isolated from seashore sand.</title>
        <authorList>
            <person name="Matsumoto A."/>
            <person name="Kasai H."/>
            <person name="Matsuo Y."/>
            <person name="Shizuri Y."/>
            <person name="Ichikawa N."/>
            <person name="Fujita N."/>
            <person name="Omura S."/>
            <person name="Takahashi Y."/>
        </authorList>
    </citation>
    <scope>NUCLEOTIDE SEQUENCE [LARGE SCALE GENOMIC DNA]</scope>
    <source>
        <strain evidence="3">NBRC 103263 / KCTC 29153 / YM16-304</strain>
    </source>
</reference>
<name>A0A6C7E9W4_ILUCY</name>
<gene>
    <name evidence="2" type="ORF">YM304_16950</name>
</gene>
<dbReference type="Gene3D" id="3.10.450.50">
    <property type="match status" value="1"/>
</dbReference>
<dbReference type="SUPFAM" id="SSF54427">
    <property type="entry name" value="NTF2-like"/>
    <property type="match status" value="1"/>
</dbReference>
<dbReference type="AlphaFoldDB" id="A0A6C7E9W4"/>
<dbReference type="Proteomes" id="UP000011863">
    <property type="component" value="Chromosome"/>
</dbReference>
<evidence type="ECO:0000313" key="3">
    <source>
        <dbReference type="Proteomes" id="UP000011863"/>
    </source>
</evidence>
<dbReference type="KEGG" id="aym:YM304_16950"/>
<sequence length="135" mass="14780">MTGHPNEHPNELPNAGTVADAVFDAIERGDMEALTALWADDIEVWHSNDGIVQDKAQNLAVLAWMIDTTESIEYRDAVRELTAEGFVQRHVLRVTFGDGRTADLPIAIFASVRDGQVTRIDEYVDSAHAAAAFSS</sequence>
<protein>
    <recommendedName>
        <fullName evidence="1">SnoaL-like domain-containing protein</fullName>
    </recommendedName>
</protein>
<keyword evidence="3" id="KW-1185">Reference proteome</keyword>
<feature type="domain" description="SnoaL-like" evidence="1">
    <location>
        <begin position="20"/>
        <end position="120"/>
    </location>
</feature>
<evidence type="ECO:0000313" key="2">
    <source>
        <dbReference type="EMBL" id="BAN02009.1"/>
    </source>
</evidence>
<proteinExistence type="predicted"/>
<dbReference type="InterPro" id="IPR037401">
    <property type="entry name" value="SnoaL-like"/>
</dbReference>
<dbReference type="Pfam" id="PF12680">
    <property type="entry name" value="SnoaL_2"/>
    <property type="match status" value="1"/>
</dbReference>
<accession>A0A6C7E9W4</accession>
<dbReference type="OrthoDB" id="7207122at2"/>
<organism evidence="2 3">
    <name type="scientific">Ilumatobacter coccineus (strain NBRC 103263 / KCTC 29153 / YM16-304)</name>
    <dbReference type="NCBI Taxonomy" id="1313172"/>
    <lineage>
        <taxon>Bacteria</taxon>
        <taxon>Bacillati</taxon>
        <taxon>Actinomycetota</taxon>
        <taxon>Acidimicrobiia</taxon>
        <taxon>Acidimicrobiales</taxon>
        <taxon>Ilumatobacteraceae</taxon>
        <taxon>Ilumatobacter</taxon>
    </lineage>
</organism>